<dbReference type="Proteomes" id="UP000264215">
    <property type="component" value="Unassembled WGS sequence"/>
</dbReference>
<dbReference type="Proteomes" id="UP000055014">
    <property type="component" value="Unassembled WGS sequence"/>
</dbReference>
<dbReference type="AlphaFoldDB" id="A0A117M8Q7"/>
<feature type="compositionally biased region" description="Basic and acidic residues" evidence="1">
    <location>
        <begin position="56"/>
        <end position="67"/>
    </location>
</feature>
<evidence type="ECO:0000313" key="3">
    <source>
        <dbReference type="EMBL" id="HCO69778.1"/>
    </source>
</evidence>
<reference evidence="5" key="1">
    <citation type="journal article" date="2015" name="MBio">
        <title>Genome-resolved metagenomic analysis reveals roles for candidate phyla and other microbial community members in biogeochemical transformations in oil reservoirs.</title>
        <authorList>
            <person name="Hu P."/>
            <person name="Tom L."/>
            <person name="Singh A."/>
            <person name="Thomas B.C."/>
            <person name="Baker B.J."/>
            <person name="Piceno Y.M."/>
            <person name="Andersen G.L."/>
            <person name="Banfield J.F."/>
        </authorList>
    </citation>
    <scope>NUCLEOTIDE SEQUENCE [LARGE SCALE GENOMIC DNA]</scope>
    <source>
        <strain evidence="4">46_47</strain>
        <strain evidence="5">46_70</strain>
    </source>
</reference>
<dbReference type="SMART" id="SM00834">
    <property type="entry name" value="CxxC_CXXC_SSSS"/>
    <property type="match status" value="1"/>
</dbReference>
<feature type="compositionally biased region" description="Low complexity" evidence="1">
    <location>
        <begin position="68"/>
        <end position="77"/>
    </location>
</feature>
<evidence type="ECO:0000259" key="2">
    <source>
        <dbReference type="SMART" id="SM00834"/>
    </source>
</evidence>
<dbReference type="InterPro" id="IPR013429">
    <property type="entry name" value="Regulatory_FmdB_Zinc_ribbon"/>
</dbReference>
<dbReference type="PANTHER" id="PTHR34404">
    <property type="entry name" value="REGULATORY PROTEIN, FMDB FAMILY"/>
    <property type="match status" value="1"/>
</dbReference>
<comment type="caution">
    <text evidence="5">The sequence shown here is derived from an EMBL/GenBank/DDBJ whole genome shotgun (WGS) entry which is preliminary data.</text>
</comment>
<gene>
    <name evidence="3" type="ORF">DIT26_04210</name>
    <name evidence="4" type="ORF">XD86_0178</name>
    <name evidence="5" type="ORF">XE02_0504</name>
</gene>
<evidence type="ECO:0000313" key="8">
    <source>
        <dbReference type="Proteomes" id="UP000264215"/>
    </source>
</evidence>
<accession>A0A117M8Q7</accession>
<evidence type="ECO:0000313" key="4">
    <source>
        <dbReference type="EMBL" id="KUK68438.1"/>
    </source>
</evidence>
<feature type="region of interest" description="Disordered" evidence="1">
    <location>
        <begin position="53"/>
        <end position="77"/>
    </location>
</feature>
<evidence type="ECO:0000313" key="7">
    <source>
        <dbReference type="Proteomes" id="UP000055014"/>
    </source>
</evidence>
<dbReference type="PANTHER" id="PTHR34404:SF2">
    <property type="entry name" value="CONSERVED SERINE RICH PROTEIN"/>
    <property type="match status" value="1"/>
</dbReference>
<dbReference type="Proteomes" id="UP000054260">
    <property type="component" value="Unassembled WGS sequence"/>
</dbReference>
<dbReference type="EMBL" id="LGGW01000030">
    <property type="protein sequence ID" value="KUK90537.1"/>
    <property type="molecule type" value="Genomic_DNA"/>
</dbReference>
<reference evidence="6 7" key="2">
    <citation type="journal article" date="2015" name="MBio">
        <title>Genome-Resolved Metagenomic Analysis Reveals Roles for Candidate Phyla and Other Microbial Community Members in Biogeochemical Transformations in Oil Reservoirs.</title>
        <authorList>
            <person name="Hu P."/>
            <person name="Tom L."/>
            <person name="Singh A."/>
            <person name="Thomas B.C."/>
            <person name="Baker B.J."/>
            <person name="Piceno Y.M."/>
            <person name="Andersen G.L."/>
            <person name="Banfield J.F."/>
        </authorList>
    </citation>
    <scope>NUCLEOTIDE SEQUENCE [LARGE SCALE GENOMIC DNA]</scope>
</reference>
<protein>
    <submittedName>
        <fullName evidence="3">FmdB family transcriptional regulator</fullName>
    </submittedName>
    <submittedName>
        <fullName evidence="5">Regulatory protein, FmdB family</fullName>
    </submittedName>
</protein>
<organism evidence="5 7">
    <name type="scientific">Mesotoga infera</name>
    <dbReference type="NCBI Taxonomy" id="1236046"/>
    <lineage>
        <taxon>Bacteria</taxon>
        <taxon>Thermotogati</taxon>
        <taxon>Thermotogota</taxon>
        <taxon>Thermotogae</taxon>
        <taxon>Kosmotogales</taxon>
        <taxon>Kosmotogaceae</taxon>
        <taxon>Mesotoga</taxon>
    </lineage>
</organism>
<reference evidence="3 8" key="3">
    <citation type="journal article" date="2018" name="Nat. Biotechnol.">
        <title>A standardized bacterial taxonomy based on genome phylogeny substantially revises the tree of life.</title>
        <authorList>
            <person name="Parks D.H."/>
            <person name="Chuvochina M."/>
            <person name="Waite D.W."/>
            <person name="Rinke C."/>
            <person name="Skarshewski A."/>
            <person name="Chaumeil P.A."/>
            <person name="Hugenholtz P."/>
        </authorList>
    </citation>
    <scope>NUCLEOTIDE SEQUENCE [LARGE SCALE GENOMIC DNA]</scope>
    <source>
        <strain evidence="3">UBA9905</strain>
    </source>
</reference>
<dbReference type="PATRIC" id="fig|1236046.5.peg.1745"/>
<evidence type="ECO:0000313" key="6">
    <source>
        <dbReference type="Proteomes" id="UP000054260"/>
    </source>
</evidence>
<feature type="domain" description="Putative regulatory protein FmdB zinc ribbon" evidence="2">
    <location>
        <begin position="1"/>
        <end position="41"/>
    </location>
</feature>
<evidence type="ECO:0000256" key="1">
    <source>
        <dbReference type="SAM" id="MobiDB-lite"/>
    </source>
</evidence>
<evidence type="ECO:0000313" key="5">
    <source>
        <dbReference type="EMBL" id="KUK90537.1"/>
    </source>
</evidence>
<sequence length="77" mass="8337">MPFYRYKCEDCGEETEAFQKMSDEPLTICPGCGGHLKKLLNSVGVVFKGGGYYSTDSKKSSTADSSKKPSPSTSKSE</sequence>
<dbReference type="EMBL" id="DQBS01000103">
    <property type="protein sequence ID" value="HCO69778.1"/>
    <property type="molecule type" value="Genomic_DNA"/>
</dbReference>
<name>A0A117M8Q7_9BACT</name>
<dbReference type="NCBIfam" id="TIGR02605">
    <property type="entry name" value="CxxC_CxxC_SSSS"/>
    <property type="match status" value="1"/>
</dbReference>
<dbReference type="EMBL" id="LGGH01000013">
    <property type="protein sequence ID" value="KUK68438.1"/>
    <property type="molecule type" value="Genomic_DNA"/>
</dbReference>
<dbReference type="Pfam" id="PF09723">
    <property type="entry name" value="Zn_ribbon_8"/>
    <property type="match status" value="1"/>
</dbReference>
<proteinExistence type="predicted"/>